<feature type="region of interest" description="Disordered" evidence="8">
    <location>
        <begin position="1"/>
        <end position="54"/>
    </location>
</feature>
<evidence type="ECO:0000259" key="10">
    <source>
        <dbReference type="PROSITE" id="PS50188"/>
    </source>
</evidence>
<keyword evidence="2" id="KW-0800">Toxin</keyword>
<keyword evidence="3" id="KW-0479">Metal-binding</keyword>
<dbReference type="Pfam" id="PF13920">
    <property type="entry name" value="zf-C3HC4_3"/>
    <property type="match status" value="1"/>
</dbReference>
<dbReference type="Proteomes" id="UP001474421">
    <property type="component" value="Unassembled WGS sequence"/>
</dbReference>
<gene>
    <name evidence="11" type="ORF">NXF25_005270</name>
</gene>
<reference evidence="11 12" key="1">
    <citation type="journal article" date="2024" name="Proc. Natl. Acad. Sci. U.S.A.">
        <title>The genetic regulatory architecture and epigenomic basis for age-related changes in rattlesnake venom.</title>
        <authorList>
            <person name="Hogan M.P."/>
            <person name="Holding M.L."/>
            <person name="Nystrom G.S."/>
            <person name="Colston T.J."/>
            <person name="Bartlett D.A."/>
            <person name="Mason A.J."/>
            <person name="Ellsworth S.A."/>
            <person name="Rautsaw R.M."/>
            <person name="Lawrence K.C."/>
            <person name="Strickland J.L."/>
            <person name="He B."/>
            <person name="Fraser P."/>
            <person name="Margres M.J."/>
            <person name="Gilbert D.M."/>
            <person name="Gibbs H.L."/>
            <person name="Parkinson C.L."/>
            <person name="Rokyta D.R."/>
        </authorList>
    </citation>
    <scope>NUCLEOTIDE SEQUENCE [LARGE SCALE GENOMIC DNA]</scope>
    <source>
        <strain evidence="11">DRR0105</strain>
    </source>
</reference>
<dbReference type="FunFam" id="2.60.120.920:FF:000004">
    <property type="entry name" value="Butyrophilin subfamily 1 member A1"/>
    <property type="match status" value="1"/>
</dbReference>
<dbReference type="PROSITE" id="PS50188">
    <property type="entry name" value="B302_SPRY"/>
    <property type="match status" value="1"/>
</dbReference>
<dbReference type="InterPro" id="IPR001870">
    <property type="entry name" value="B30.2/SPRY"/>
</dbReference>
<dbReference type="Gene3D" id="2.60.120.920">
    <property type="match status" value="1"/>
</dbReference>
<evidence type="ECO:0000256" key="2">
    <source>
        <dbReference type="ARBA" id="ARBA00022699"/>
    </source>
</evidence>
<dbReference type="AlphaFoldDB" id="A0AAW1BX81"/>
<evidence type="ECO:0000259" key="9">
    <source>
        <dbReference type="PROSITE" id="PS50089"/>
    </source>
</evidence>
<dbReference type="InterPro" id="IPR001841">
    <property type="entry name" value="Znf_RING"/>
</dbReference>
<protein>
    <submittedName>
        <fullName evidence="11">Zinc-binding protein A33-like</fullName>
    </submittedName>
</protein>
<evidence type="ECO:0000256" key="5">
    <source>
        <dbReference type="ARBA" id="ARBA00022833"/>
    </source>
</evidence>
<evidence type="ECO:0000256" key="8">
    <source>
        <dbReference type="SAM" id="MobiDB-lite"/>
    </source>
</evidence>
<dbReference type="CDD" id="cd12905">
    <property type="entry name" value="SPRY_PRY_A33L"/>
    <property type="match status" value="1"/>
</dbReference>
<dbReference type="PROSITE" id="PS50089">
    <property type="entry name" value="ZF_RING_2"/>
    <property type="match status" value="1"/>
</dbReference>
<keyword evidence="2" id="KW-0528">Neurotoxin</keyword>
<dbReference type="SUPFAM" id="SSF57850">
    <property type="entry name" value="RING/U-box"/>
    <property type="match status" value="1"/>
</dbReference>
<feature type="compositionally biased region" description="Basic and acidic residues" evidence="8">
    <location>
        <begin position="10"/>
        <end position="21"/>
    </location>
</feature>
<evidence type="ECO:0000256" key="4">
    <source>
        <dbReference type="ARBA" id="ARBA00022771"/>
    </source>
</evidence>
<dbReference type="InterPro" id="IPR013320">
    <property type="entry name" value="ConA-like_dom_sf"/>
</dbReference>
<feature type="domain" description="RING-type" evidence="9">
    <location>
        <begin position="88"/>
        <end position="129"/>
    </location>
</feature>
<dbReference type="PRINTS" id="PR01407">
    <property type="entry name" value="BUTYPHLNCDUF"/>
</dbReference>
<dbReference type="InterPro" id="IPR017907">
    <property type="entry name" value="Znf_RING_CS"/>
</dbReference>
<evidence type="ECO:0000256" key="7">
    <source>
        <dbReference type="PROSITE-ProRule" id="PRU00175"/>
    </source>
</evidence>
<keyword evidence="4 7" id="KW-0863">Zinc-finger</keyword>
<accession>A0AAW1BX81</accession>
<dbReference type="SUPFAM" id="SSF49899">
    <property type="entry name" value="Concanavalin A-like lectins/glucanases"/>
    <property type="match status" value="1"/>
</dbReference>
<dbReference type="SMART" id="SM00449">
    <property type="entry name" value="SPRY"/>
    <property type="match status" value="1"/>
</dbReference>
<dbReference type="InterPro" id="IPR003879">
    <property type="entry name" value="Butyrophylin_SPRY"/>
</dbReference>
<comment type="caution">
    <text evidence="11">The sequence shown here is derived from an EMBL/GenBank/DDBJ whole genome shotgun (WGS) entry which is preliminary data.</text>
</comment>
<dbReference type="EMBL" id="JAOTOJ010000002">
    <property type="protein sequence ID" value="KAK9406496.1"/>
    <property type="molecule type" value="Genomic_DNA"/>
</dbReference>
<dbReference type="InterPro" id="IPR043136">
    <property type="entry name" value="B30.2/SPRY_sf"/>
</dbReference>
<keyword evidence="12" id="KW-1185">Reference proteome</keyword>
<evidence type="ECO:0000256" key="3">
    <source>
        <dbReference type="ARBA" id="ARBA00022723"/>
    </source>
</evidence>
<comment type="function">
    <text evidence="6">Neurotoxin that produces dose-dependent hypolocomotion and hyperalgesia in mice. May directly act on the central nervous system, as it is 6500-fold more potent when administered intracerebroventricularly than intraperitoneal.</text>
</comment>
<name>A0AAW1BX81_CROAD</name>
<dbReference type="PROSITE" id="PS00518">
    <property type="entry name" value="ZF_RING_1"/>
    <property type="match status" value="1"/>
</dbReference>
<dbReference type="PANTHER" id="PTHR24103">
    <property type="entry name" value="E3 UBIQUITIN-PROTEIN LIGASE TRIM"/>
    <property type="match status" value="1"/>
</dbReference>
<comment type="similarity">
    <text evidence="1">Belongs to the ohanin/vespryn family.</text>
</comment>
<evidence type="ECO:0000313" key="11">
    <source>
        <dbReference type="EMBL" id="KAK9406496.1"/>
    </source>
</evidence>
<feature type="compositionally biased region" description="Basic and acidic residues" evidence="8">
    <location>
        <begin position="29"/>
        <end position="46"/>
    </location>
</feature>
<proteinExistence type="inferred from homology"/>
<keyword evidence="5" id="KW-0862">Zinc</keyword>
<sequence length="499" mass="57850">MRKIAALSEEASRHNSERPEAFRGNIKQPPEHRRGPTKELTNRERGWPSGTVPIGVKRHRSSRLKCRRDVAEMAGKSQEQTIEEELTCSICYDLFRNPVMLECMHHFCKECIQKYWNRCPKIATCPQCRQKFPSRSFHPNFIVSNIAETVRRSASEEHKRKTKMEFQKVLQAYQMKHDKLLKMKRKNEEDIKNLGTTSGKLKLKIQAAFQHLHQILQEEEGRMLMELAGEEEQCMLRLETASIQFIEEIAELKKSMEQVQRSLDNLGISSVLQVETVPVRPALQPETLTLGLKQHKELCGGPLQYIIWRKMLKSISPAPTALTLDPESAHPNLILSKDLTSVTEKESPQAVPRSPRRFLQSVNVLAMESFESGRHYWEVWVGNKTKWELGVASDNVNRVARVRLCPDNGYWTIRLWNDSEYWAAATPWVRLRPQHFLRKVGVLLDCKAKTLTFYNAEEMSLLFTFHQLWAGKFYPFFSTGFSHGEKNAEPMRICHPLRL</sequence>
<dbReference type="InterPro" id="IPR050143">
    <property type="entry name" value="TRIM/RBCC"/>
</dbReference>
<dbReference type="GO" id="GO:0008270">
    <property type="term" value="F:zinc ion binding"/>
    <property type="evidence" value="ECO:0007669"/>
    <property type="project" value="UniProtKB-KW"/>
</dbReference>
<dbReference type="SMART" id="SM00184">
    <property type="entry name" value="RING"/>
    <property type="match status" value="1"/>
</dbReference>
<dbReference type="Pfam" id="PF13765">
    <property type="entry name" value="PRY"/>
    <property type="match status" value="1"/>
</dbReference>
<dbReference type="InterPro" id="IPR013083">
    <property type="entry name" value="Znf_RING/FYVE/PHD"/>
</dbReference>
<dbReference type="InterPro" id="IPR006574">
    <property type="entry name" value="PRY"/>
</dbReference>
<dbReference type="Gene3D" id="3.30.40.10">
    <property type="entry name" value="Zinc/RING finger domain, C3HC4 (zinc finger)"/>
    <property type="match status" value="1"/>
</dbReference>
<dbReference type="InterPro" id="IPR003877">
    <property type="entry name" value="SPRY_dom"/>
</dbReference>
<feature type="domain" description="B30.2/SPRY" evidence="10">
    <location>
        <begin position="302"/>
        <end position="499"/>
    </location>
</feature>
<evidence type="ECO:0000256" key="1">
    <source>
        <dbReference type="ARBA" id="ARBA00009651"/>
    </source>
</evidence>
<organism evidence="11 12">
    <name type="scientific">Crotalus adamanteus</name>
    <name type="common">Eastern diamondback rattlesnake</name>
    <dbReference type="NCBI Taxonomy" id="8729"/>
    <lineage>
        <taxon>Eukaryota</taxon>
        <taxon>Metazoa</taxon>
        <taxon>Chordata</taxon>
        <taxon>Craniata</taxon>
        <taxon>Vertebrata</taxon>
        <taxon>Euteleostomi</taxon>
        <taxon>Lepidosauria</taxon>
        <taxon>Squamata</taxon>
        <taxon>Bifurcata</taxon>
        <taxon>Unidentata</taxon>
        <taxon>Episquamata</taxon>
        <taxon>Toxicofera</taxon>
        <taxon>Serpentes</taxon>
        <taxon>Colubroidea</taxon>
        <taxon>Viperidae</taxon>
        <taxon>Crotalinae</taxon>
        <taxon>Crotalus</taxon>
    </lineage>
</organism>
<evidence type="ECO:0000256" key="6">
    <source>
        <dbReference type="ARBA" id="ARBA00034460"/>
    </source>
</evidence>
<dbReference type="SMART" id="SM00589">
    <property type="entry name" value="PRY"/>
    <property type="match status" value="1"/>
</dbReference>
<dbReference type="Pfam" id="PF00622">
    <property type="entry name" value="SPRY"/>
    <property type="match status" value="1"/>
</dbReference>
<evidence type="ECO:0000313" key="12">
    <source>
        <dbReference type="Proteomes" id="UP001474421"/>
    </source>
</evidence>